<dbReference type="Pfam" id="PF02775">
    <property type="entry name" value="TPP_enzyme_C"/>
    <property type="match status" value="1"/>
</dbReference>
<dbReference type="RefSeq" id="WP_253887925.1">
    <property type="nucleotide sequence ID" value="NZ_BAAAVB010000013.1"/>
</dbReference>
<feature type="domain" description="Thiamine pyrophosphate enzyme N-terminal TPP-binding" evidence="6">
    <location>
        <begin position="4"/>
        <end position="106"/>
    </location>
</feature>
<comment type="similarity">
    <text evidence="1 3">Belongs to the TPP enzyme family.</text>
</comment>
<dbReference type="InterPro" id="IPR011766">
    <property type="entry name" value="TPP_enzyme_TPP-bd"/>
</dbReference>
<evidence type="ECO:0000256" key="3">
    <source>
        <dbReference type="RuleBase" id="RU362132"/>
    </source>
</evidence>
<sequence length="548" mass="55660">MSALAAVVAATLAEHGLRQAFGVVGGGNIMTVAGLTGAGVRYVAARHEGGAVAMADAYHRATGEVAVCTTSHGPGVTNIATGLAEAVKHRSGLLVVCGDAPTDRMRRIDVDQTGLARSLGAEVVRIGSVGAARADTARALRIARDQHCPVVLCLPGDLLTAEVPDTAPTALDRQETGRSAQPAELVGLDAALRALAGARRPLLLAGLGAWRSGAAKPIADLADRVGGLLSTTAMATGMFGATEWSLGICGGFSSPPAAALIGQADVVVVFGASLDLFTLHGGRLISPQATVVQVDTAEAATAERVDLLVTGDASAAASALLDGVDDLGAAPSTWRAQVGDLSRIGWPHHGFEDRGGAERIDPRTLTLALADLLPAERTLVLDGGHFISWPMMYWPVADPSALVFIGSAFQVIGLGFAGAVGAACGRADRTTVVALGDGGALMGISELETLVRTAPSAVVVVYDDAAYGFEAHLYGPKGADLSTAVFDDTDFAGVARSLGARAATVRSTADLSALRDWLDDGAVGTLVLDCKVEAAVVAGFLADMTSGH</sequence>
<dbReference type="Pfam" id="PF00205">
    <property type="entry name" value="TPP_enzyme_M"/>
    <property type="match status" value="1"/>
</dbReference>
<dbReference type="InterPro" id="IPR012000">
    <property type="entry name" value="Thiamin_PyroP_enz_cen_dom"/>
</dbReference>
<keyword evidence="8" id="KW-1185">Reference proteome</keyword>
<dbReference type="InterPro" id="IPR029035">
    <property type="entry name" value="DHS-like_NAD/FAD-binding_dom"/>
</dbReference>
<dbReference type="PANTHER" id="PTHR18968:SF13">
    <property type="entry name" value="ACETOLACTATE SYNTHASE CATALYTIC SUBUNIT, MITOCHONDRIAL"/>
    <property type="match status" value="1"/>
</dbReference>
<dbReference type="Gene3D" id="3.40.50.970">
    <property type="match status" value="2"/>
</dbReference>
<dbReference type="Pfam" id="PF02776">
    <property type="entry name" value="TPP_enzyme_N"/>
    <property type="match status" value="1"/>
</dbReference>
<dbReference type="CDD" id="cd07035">
    <property type="entry name" value="TPP_PYR_POX_like"/>
    <property type="match status" value="1"/>
</dbReference>
<evidence type="ECO:0000313" key="7">
    <source>
        <dbReference type="EMBL" id="MCP2270965.1"/>
    </source>
</evidence>
<dbReference type="SUPFAM" id="SSF52518">
    <property type="entry name" value="Thiamin diphosphate-binding fold (THDP-binding)"/>
    <property type="match status" value="2"/>
</dbReference>
<evidence type="ECO:0000259" key="5">
    <source>
        <dbReference type="Pfam" id="PF02775"/>
    </source>
</evidence>
<reference evidence="7 8" key="1">
    <citation type="submission" date="2022-06" db="EMBL/GenBank/DDBJ databases">
        <title>Genomic Encyclopedia of Archaeal and Bacterial Type Strains, Phase II (KMG-II): from individual species to whole genera.</title>
        <authorList>
            <person name="Goeker M."/>
        </authorList>
    </citation>
    <scope>NUCLEOTIDE SEQUENCE [LARGE SCALE GENOMIC DNA]</scope>
    <source>
        <strain evidence="7 8">DSM 44255</strain>
    </source>
</reference>
<proteinExistence type="inferred from homology"/>
<dbReference type="CDD" id="cd00568">
    <property type="entry name" value="TPP_enzymes"/>
    <property type="match status" value="1"/>
</dbReference>
<evidence type="ECO:0000259" key="4">
    <source>
        <dbReference type="Pfam" id="PF00205"/>
    </source>
</evidence>
<evidence type="ECO:0000256" key="1">
    <source>
        <dbReference type="ARBA" id="ARBA00007812"/>
    </source>
</evidence>
<protein>
    <submittedName>
        <fullName evidence="7">Acetolactate synthase large subunit</fullName>
    </submittedName>
</protein>
<comment type="caution">
    <text evidence="7">The sequence shown here is derived from an EMBL/GenBank/DDBJ whole genome shotgun (WGS) entry which is preliminary data.</text>
</comment>
<dbReference type="Proteomes" id="UP001205185">
    <property type="component" value="Unassembled WGS sequence"/>
</dbReference>
<keyword evidence="2 3" id="KW-0786">Thiamine pyrophosphate</keyword>
<evidence type="ECO:0000313" key="8">
    <source>
        <dbReference type="Proteomes" id="UP001205185"/>
    </source>
</evidence>
<dbReference type="SUPFAM" id="SSF52467">
    <property type="entry name" value="DHS-like NAD/FAD-binding domain"/>
    <property type="match status" value="1"/>
</dbReference>
<gene>
    <name evidence="7" type="ORF">LV75_003477</name>
</gene>
<dbReference type="InterPro" id="IPR045229">
    <property type="entry name" value="TPP_enz"/>
</dbReference>
<dbReference type="InterPro" id="IPR012001">
    <property type="entry name" value="Thiamin_PyroP_enz_TPP-bd_dom"/>
</dbReference>
<dbReference type="EMBL" id="JAMTCO010000008">
    <property type="protein sequence ID" value="MCP2270965.1"/>
    <property type="molecule type" value="Genomic_DNA"/>
</dbReference>
<evidence type="ECO:0000259" key="6">
    <source>
        <dbReference type="Pfam" id="PF02776"/>
    </source>
</evidence>
<accession>A0ABT1IEA6</accession>
<name>A0ABT1IEA6_9PSEU</name>
<evidence type="ECO:0000256" key="2">
    <source>
        <dbReference type="ARBA" id="ARBA00023052"/>
    </source>
</evidence>
<feature type="domain" description="Thiamine pyrophosphate enzyme TPP-binding" evidence="5">
    <location>
        <begin position="383"/>
        <end position="513"/>
    </location>
</feature>
<dbReference type="Gene3D" id="3.40.50.1220">
    <property type="entry name" value="TPP-binding domain"/>
    <property type="match status" value="1"/>
</dbReference>
<dbReference type="PANTHER" id="PTHR18968">
    <property type="entry name" value="THIAMINE PYROPHOSPHATE ENZYMES"/>
    <property type="match status" value="1"/>
</dbReference>
<feature type="domain" description="Thiamine pyrophosphate enzyme central" evidence="4">
    <location>
        <begin position="188"/>
        <end position="320"/>
    </location>
</feature>
<organism evidence="7 8">
    <name type="scientific">Actinokineospora diospyrosa</name>
    <dbReference type="NCBI Taxonomy" id="103728"/>
    <lineage>
        <taxon>Bacteria</taxon>
        <taxon>Bacillati</taxon>
        <taxon>Actinomycetota</taxon>
        <taxon>Actinomycetes</taxon>
        <taxon>Pseudonocardiales</taxon>
        <taxon>Pseudonocardiaceae</taxon>
        <taxon>Actinokineospora</taxon>
    </lineage>
</organism>
<dbReference type="InterPro" id="IPR029061">
    <property type="entry name" value="THDP-binding"/>
</dbReference>